<sequence length="170" mass="18693">MLSTERSSSAMSNNHHHHPRRVLTPGVSRKRKEREGFDAHALKVSTTTTTASKEEPASANKLLAGYLAQEFLRKGTLLGQKWDPARAEATPIESRKPNPGILNHHHHQQKAAEAAELKPPTRNAAASVKHPSYDDVARLLKADGTHIAGIVNPKQLAEWLQMRGTRGEQG</sequence>
<protein>
    <submittedName>
        <fullName evidence="3">Uncharacterized protein LOC104602843</fullName>
    </submittedName>
</protein>
<accession>A0A1U8AQM8</accession>
<dbReference type="PANTHER" id="PTHR34657">
    <property type="entry name" value="EMBRYO SAC DEVELOPMENT ARREST 6"/>
    <property type="match status" value="1"/>
</dbReference>
<dbReference type="GeneID" id="104602843"/>
<name>A0A1U8AQM8_NELNU</name>
<keyword evidence="2" id="KW-1185">Reference proteome</keyword>
<evidence type="ECO:0000313" key="3">
    <source>
        <dbReference type="RefSeq" id="XP_010264996.1"/>
    </source>
</evidence>
<dbReference type="PANTHER" id="PTHR34657:SF4">
    <property type="entry name" value="EMBRYO SAC DEVELOPMENT ARREST 6"/>
    <property type="match status" value="1"/>
</dbReference>
<feature type="region of interest" description="Disordered" evidence="1">
    <location>
        <begin position="105"/>
        <end position="130"/>
    </location>
</feature>
<reference evidence="3" key="1">
    <citation type="submission" date="2025-08" db="UniProtKB">
        <authorList>
            <consortium name="RefSeq"/>
        </authorList>
    </citation>
    <scope>IDENTIFICATION</scope>
</reference>
<dbReference type="AlphaFoldDB" id="A0A1U8AQM8"/>
<dbReference type="Proteomes" id="UP000189703">
    <property type="component" value="Unplaced"/>
</dbReference>
<dbReference type="RefSeq" id="XP_010264996.1">
    <property type="nucleotide sequence ID" value="XM_010266694.1"/>
</dbReference>
<dbReference type="OMA" id="MSQNHHA"/>
<dbReference type="eggNOG" id="ENOG502S43B">
    <property type="taxonomic scope" value="Eukaryota"/>
</dbReference>
<feature type="region of interest" description="Disordered" evidence="1">
    <location>
        <begin position="1"/>
        <end position="56"/>
    </location>
</feature>
<gene>
    <name evidence="3" type="primary">LOC104602843</name>
</gene>
<evidence type="ECO:0000313" key="2">
    <source>
        <dbReference type="Proteomes" id="UP000189703"/>
    </source>
</evidence>
<dbReference type="FunCoup" id="A0A1U8AQM8">
    <property type="interactions" value="758"/>
</dbReference>
<dbReference type="OrthoDB" id="687843at2759"/>
<evidence type="ECO:0000256" key="1">
    <source>
        <dbReference type="SAM" id="MobiDB-lite"/>
    </source>
</evidence>
<organism evidence="2 3">
    <name type="scientific">Nelumbo nucifera</name>
    <name type="common">Sacred lotus</name>
    <dbReference type="NCBI Taxonomy" id="4432"/>
    <lineage>
        <taxon>Eukaryota</taxon>
        <taxon>Viridiplantae</taxon>
        <taxon>Streptophyta</taxon>
        <taxon>Embryophyta</taxon>
        <taxon>Tracheophyta</taxon>
        <taxon>Spermatophyta</taxon>
        <taxon>Magnoliopsida</taxon>
        <taxon>Proteales</taxon>
        <taxon>Nelumbonaceae</taxon>
        <taxon>Nelumbo</taxon>
    </lineage>
</organism>
<proteinExistence type="predicted"/>
<dbReference type="KEGG" id="nnu:104602843"/>